<dbReference type="InterPro" id="IPR010031">
    <property type="entry name" value="FAD_lactone_oxidase-like"/>
</dbReference>
<dbReference type="GO" id="GO:0070485">
    <property type="term" value="P:dehydro-D-arabinono-1,4-lactone biosynthetic process"/>
    <property type="evidence" value="ECO:0007669"/>
    <property type="project" value="EnsemblFungi"/>
</dbReference>
<dbReference type="Gene3D" id="3.30.465.10">
    <property type="match status" value="1"/>
</dbReference>
<dbReference type="AlphaFoldDB" id="I2GYD6"/>
<evidence type="ECO:0000256" key="4">
    <source>
        <dbReference type="ARBA" id="ARBA00013136"/>
    </source>
</evidence>
<evidence type="ECO:0000256" key="5">
    <source>
        <dbReference type="ARBA" id="ARBA00016426"/>
    </source>
</evidence>
<dbReference type="InterPro" id="IPR007173">
    <property type="entry name" value="ALO_C"/>
</dbReference>
<keyword evidence="10" id="KW-0496">Mitochondrion</keyword>
<sequence length="533" mass="61139">MQRDLSSLATLPKRDFLFQNWAKIYSITPQLYFQPNSIEEIISIVNSARKEKKSIVTIGSGHSPSNICMTNEWIINLDNLNKIHDLKPNLNENYADVEVDAGVTIEELSKHLKRTGYDIQNLGSISAQTIAGIISTGTHGSSPYHGLISSQYVNLTIVNGKGEVVFLDSENNTDIFRAALCSLGKIGIIVRATIRLVPKFNIKSTEEIISLDNLIEKWDNIWTSSEFIRIWWYPYTKKCILWRGEKTLEDATGQPSSWWGTKLGRFFYESLLWVSVKIYPSLTPFIERFVFNRQYGHLEKTNKFNKNQHITTSIDGFNMDCLFSQFVDEWACPLNDGPEILRSLNHYILQAANNKEFFVHVPIEVRCSNTTLPDTQPDTSRRTATSPGPVYGNILRPYLDNTPLNCKYSPLDSVTNNQLTLYINITIYRPFGTNPPIRNWFTLFEETMAAAGGKPHWAKNFLGSTTFVEEPYRQESEYDDFDMRGMAKKIRKWYGKDLQKFKEIRRDQDPNNIFVANKEWAISNGIIDTDELA</sequence>
<dbReference type="HOGENOM" id="CLU_003896_4_1_1"/>
<comment type="subcellular location">
    <subcellularLocation>
        <location evidence="10">Mitochondrion membrane</location>
    </subcellularLocation>
</comment>
<comment type="catalytic activity">
    <reaction evidence="10">
        <text>D-arabinono-1,4-lactone + O2 = dehydro-D-arabinono-1,4-lactone + H2O2 + H(+)</text>
        <dbReference type="Rhea" id="RHEA:23756"/>
        <dbReference type="ChEBI" id="CHEBI:15378"/>
        <dbReference type="ChEBI" id="CHEBI:15379"/>
        <dbReference type="ChEBI" id="CHEBI:16240"/>
        <dbReference type="ChEBI" id="CHEBI:16292"/>
        <dbReference type="ChEBI" id="CHEBI:58277"/>
        <dbReference type="EC" id="1.1.3.37"/>
    </reaction>
</comment>
<dbReference type="InterPro" id="IPR006093">
    <property type="entry name" value="Oxy_OxRdtase_FAD_BS"/>
</dbReference>
<dbReference type="GO" id="GO:0003885">
    <property type="term" value="F:D-arabinono-1,4-lactone oxidase activity"/>
    <property type="evidence" value="ECO:0007669"/>
    <property type="project" value="UniProtKB-UniRule"/>
</dbReference>
<dbReference type="GeneID" id="14494292"/>
<evidence type="ECO:0000256" key="9">
    <source>
        <dbReference type="ARBA" id="ARBA00033418"/>
    </source>
</evidence>
<protein>
    <recommendedName>
        <fullName evidence="5 10">D-arabinono-1,4-lactone oxidase</fullName>
        <shortName evidence="10">ALO</shortName>
        <ecNumber evidence="4 10">1.1.3.37</ecNumber>
    </recommendedName>
    <alternativeName>
        <fullName evidence="9 10">L-galactono-gamma-lactone oxidase</fullName>
    </alternativeName>
</protein>
<evidence type="ECO:0000256" key="3">
    <source>
        <dbReference type="ARBA" id="ARBA00005466"/>
    </source>
</evidence>
<dbReference type="InterPro" id="IPR006094">
    <property type="entry name" value="Oxid_FAD_bind_N"/>
</dbReference>
<dbReference type="STRING" id="1071380.I2GYD6"/>
<evidence type="ECO:0000256" key="2">
    <source>
        <dbReference type="ARBA" id="ARBA00005083"/>
    </source>
</evidence>
<dbReference type="PANTHER" id="PTHR43762">
    <property type="entry name" value="L-GULONOLACTONE OXIDASE"/>
    <property type="match status" value="1"/>
</dbReference>
<dbReference type="PANTHER" id="PTHR43762:SF1">
    <property type="entry name" value="D-ARABINONO-1,4-LACTONE OXIDASE"/>
    <property type="match status" value="1"/>
</dbReference>
<keyword evidence="7 10" id="KW-0274">FAD</keyword>
<dbReference type="Proteomes" id="UP000002866">
    <property type="component" value="Chromosome 2"/>
</dbReference>
<dbReference type="InterPro" id="IPR016167">
    <property type="entry name" value="FAD-bd_PCMH_sub1"/>
</dbReference>
<dbReference type="GO" id="GO:0000001">
    <property type="term" value="P:mitochondrion inheritance"/>
    <property type="evidence" value="ECO:0007669"/>
    <property type="project" value="EnsemblFungi"/>
</dbReference>
<comment type="pathway">
    <text evidence="2 10">Cofactor biosynthesis; D-erythroascorbate biosynthesis; dehydro-D-arabinono-1,4-lactone from D-arabinose: step 2/2.</text>
</comment>
<evidence type="ECO:0000259" key="11">
    <source>
        <dbReference type="PROSITE" id="PS51387"/>
    </source>
</evidence>
<dbReference type="InterPro" id="IPR036318">
    <property type="entry name" value="FAD-bd_PCMH-like_sf"/>
</dbReference>
<keyword evidence="6 10" id="KW-0285">Flavoprotein</keyword>
<dbReference type="PROSITE" id="PS51387">
    <property type="entry name" value="FAD_PCMH"/>
    <property type="match status" value="1"/>
</dbReference>
<dbReference type="SUPFAM" id="SSF56176">
    <property type="entry name" value="FAD-binding/transporter-associated domain-like"/>
    <property type="match status" value="1"/>
</dbReference>
<comment type="similarity">
    <text evidence="3 10">Belongs to the oxygen-dependent FAD-linked oxidoreductase family.</text>
</comment>
<dbReference type="InParanoid" id="I2GYD6"/>
<dbReference type="EMBL" id="HE806317">
    <property type="protein sequence ID" value="CCH59138.1"/>
    <property type="molecule type" value="Genomic_DNA"/>
</dbReference>
<dbReference type="InterPro" id="IPR016166">
    <property type="entry name" value="FAD-bd_PCMH"/>
</dbReference>
<reference evidence="12 13" key="1">
    <citation type="journal article" date="2011" name="Proc. Natl. Acad. Sci. U.S.A.">
        <title>Evolutionary erosion of yeast sex chromosomes by mating-type switching accidents.</title>
        <authorList>
            <person name="Gordon J.L."/>
            <person name="Armisen D."/>
            <person name="Proux-Wera E."/>
            <person name="Oheigeartaigh S.S."/>
            <person name="Byrne K.P."/>
            <person name="Wolfe K.H."/>
        </authorList>
    </citation>
    <scope>NUCLEOTIDE SEQUENCE [LARGE SCALE GENOMIC DNA]</scope>
    <source>
        <strain evidence="13">ATCC 34711 / CBS 6284 / DSM 70876 / NBRC 10599 / NRRL Y-10934 / UCD 77-7</strain>
    </source>
</reference>
<dbReference type="OMA" id="YPRFGEF"/>
<dbReference type="Gene3D" id="3.30.43.10">
    <property type="entry name" value="Uridine Diphospho-n-acetylenolpyruvylglucosamine Reductase, domain 2"/>
    <property type="match status" value="1"/>
</dbReference>
<evidence type="ECO:0000256" key="10">
    <source>
        <dbReference type="RuleBase" id="RU367158"/>
    </source>
</evidence>
<evidence type="ECO:0000256" key="8">
    <source>
        <dbReference type="ARBA" id="ARBA00023002"/>
    </source>
</evidence>
<dbReference type="EC" id="1.1.3.37" evidence="4 10"/>
<dbReference type="RefSeq" id="XP_004178657.1">
    <property type="nucleotide sequence ID" value="XM_004178609.1"/>
</dbReference>
<dbReference type="InterPro" id="IPR030654">
    <property type="entry name" value="Sugar_lactone_oxidase"/>
</dbReference>
<dbReference type="NCBIfam" id="TIGR01678">
    <property type="entry name" value="FAD_lactone_ox"/>
    <property type="match status" value="1"/>
</dbReference>
<dbReference type="GO" id="GO:0034599">
    <property type="term" value="P:cellular response to oxidative stress"/>
    <property type="evidence" value="ECO:0007669"/>
    <property type="project" value="EnsemblFungi"/>
</dbReference>
<comment type="cofactor">
    <cofactor evidence="1 10">
        <name>FAD</name>
        <dbReference type="ChEBI" id="CHEBI:57692"/>
    </cofactor>
</comment>
<keyword evidence="8 10" id="KW-0560">Oxidoreductase</keyword>
<dbReference type="PROSITE" id="PS00862">
    <property type="entry name" value="OX2_COVAL_FAD"/>
    <property type="match status" value="1"/>
</dbReference>
<organism evidence="12 13">
    <name type="scientific">Henningerozyma blattae (strain ATCC 34711 / CBS 6284 / DSM 70876 / NBRC 10599 / NRRL Y-10934 / UCD 77-7)</name>
    <name type="common">Yeast</name>
    <name type="synonym">Tetrapisispora blattae</name>
    <dbReference type="NCBI Taxonomy" id="1071380"/>
    <lineage>
        <taxon>Eukaryota</taxon>
        <taxon>Fungi</taxon>
        <taxon>Dikarya</taxon>
        <taxon>Ascomycota</taxon>
        <taxon>Saccharomycotina</taxon>
        <taxon>Saccharomycetes</taxon>
        <taxon>Saccharomycetales</taxon>
        <taxon>Saccharomycetaceae</taxon>
        <taxon>Henningerozyma</taxon>
    </lineage>
</organism>
<dbReference type="FunCoup" id="I2GYD6">
    <property type="interactions" value="90"/>
</dbReference>
<keyword evidence="13" id="KW-1185">Reference proteome</keyword>
<evidence type="ECO:0000256" key="7">
    <source>
        <dbReference type="ARBA" id="ARBA00022827"/>
    </source>
</evidence>
<dbReference type="GO" id="GO:0031489">
    <property type="term" value="F:myosin V binding"/>
    <property type="evidence" value="ECO:0007669"/>
    <property type="project" value="EnsemblFungi"/>
</dbReference>
<dbReference type="PIRSF" id="PIRSF000136">
    <property type="entry name" value="LGO_GLO"/>
    <property type="match status" value="1"/>
</dbReference>
<name>I2GYD6_HENB6</name>
<dbReference type="Pfam" id="PF01565">
    <property type="entry name" value="FAD_binding_4"/>
    <property type="match status" value="1"/>
</dbReference>
<dbReference type="InterPro" id="IPR016169">
    <property type="entry name" value="FAD-bd_PCMH_sub2"/>
</dbReference>
<dbReference type="GO" id="GO:0071949">
    <property type="term" value="F:FAD binding"/>
    <property type="evidence" value="ECO:0007669"/>
    <property type="project" value="UniProtKB-UniRule"/>
</dbReference>
<proteinExistence type="inferred from homology"/>
<dbReference type="Gene3D" id="3.30.70.2520">
    <property type="match status" value="1"/>
</dbReference>
<dbReference type="eggNOG" id="KOG4730">
    <property type="taxonomic scope" value="Eukaryota"/>
</dbReference>
<dbReference type="GO" id="GO:0032473">
    <property type="term" value="C:cytoplasmic side of mitochondrial outer membrane"/>
    <property type="evidence" value="ECO:0007669"/>
    <property type="project" value="EnsemblFungi"/>
</dbReference>
<gene>
    <name evidence="12" type="primary">TBLA0B02960</name>
    <name evidence="12" type="ORF">TBLA_0B02960</name>
</gene>
<dbReference type="OrthoDB" id="610608at2759"/>
<evidence type="ECO:0000313" key="13">
    <source>
        <dbReference type="Proteomes" id="UP000002866"/>
    </source>
</evidence>
<feature type="domain" description="FAD-binding PCMH-type" evidence="11">
    <location>
        <begin position="25"/>
        <end position="199"/>
    </location>
</feature>
<dbReference type="KEGG" id="tbl:TBLA_0B02960"/>
<evidence type="ECO:0000256" key="1">
    <source>
        <dbReference type="ARBA" id="ARBA00001974"/>
    </source>
</evidence>
<dbReference type="UniPathway" id="UPA00771">
    <property type="reaction ID" value="UER00766"/>
</dbReference>
<accession>I2GYD6</accession>
<evidence type="ECO:0000313" key="12">
    <source>
        <dbReference type="EMBL" id="CCH59138.1"/>
    </source>
</evidence>
<dbReference type="Pfam" id="PF04030">
    <property type="entry name" value="ALO"/>
    <property type="match status" value="1"/>
</dbReference>
<evidence type="ECO:0000256" key="6">
    <source>
        <dbReference type="ARBA" id="ARBA00022630"/>
    </source>
</evidence>